<name>G5GHM6_9FIRM</name>
<evidence type="ECO:0000313" key="2">
    <source>
        <dbReference type="Proteomes" id="UP000003011"/>
    </source>
</evidence>
<dbReference type="OrthoDB" id="5366068at2"/>
<dbReference type="RefSeq" id="WP_005540459.1">
    <property type="nucleotide sequence ID" value="NZ_JH378831.1"/>
</dbReference>
<dbReference type="AlphaFoldDB" id="G5GHM6"/>
<sequence>MQCAFKQPEIFYYFFFEVKEFNLETLFKVYYMIFPEEANEFTDTVAQMYYGPNIYARSIKILGFLINNEHLLVNKDNITLVNELIVEYSGFKIIQAKLHTKSKELLKQEFIQILYHVTGLENIKY</sequence>
<reference evidence="1 2" key="1">
    <citation type="submission" date="2011-08" db="EMBL/GenBank/DDBJ databases">
        <title>The Genome Sequence of Johnsonella ignava ATCC 51276.</title>
        <authorList>
            <consortium name="The Broad Institute Genome Sequencing Platform"/>
            <person name="Earl A."/>
            <person name="Ward D."/>
            <person name="Feldgarden M."/>
            <person name="Gevers D."/>
            <person name="Izard J."/>
            <person name="Blanton J.M."/>
            <person name="Baranova O.V."/>
            <person name="Dewhirst F.E."/>
            <person name="Young S.K."/>
            <person name="Zeng Q."/>
            <person name="Gargeya S."/>
            <person name="Fitzgerald M."/>
            <person name="Haas B."/>
            <person name="Abouelleil A."/>
            <person name="Alvarado L."/>
            <person name="Arachchi H.M."/>
            <person name="Berlin A."/>
            <person name="Brown A."/>
            <person name="Chapman S.B."/>
            <person name="Chen Z."/>
            <person name="Dunbar C."/>
            <person name="Freedman E."/>
            <person name="Gearin G."/>
            <person name="Gellesch M."/>
            <person name="Goldberg J."/>
            <person name="Griggs A."/>
            <person name="Gujja S."/>
            <person name="Heiman D."/>
            <person name="Howarth C."/>
            <person name="Larson L."/>
            <person name="Lui A."/>
            <person name="MacDonald P.J.P."/>
            <person name="Montmayeur A."/>
            <person name="Murphy C."/>
            <person name="Neiman D."/>
            <person name="Pearson M."/>
            <person name="Priest M."/>
            <person name="Roberts A."/>
            <person name="Saif S."/>
            <person name="Shea T."/>
            <person name="Shenoy N."/>
            <person name="Sisk P."/>
            <person name="Stolte C."/>
            <person name="Sykes S."/>
            <person name="Wortman J."/>
            <person name="Nusbaum C."/>
            <person name="Birren B."/>
        </authorList>
    </citation>
    <scope>NUCLEOTIDE SEQUENCE [LARGE SCALE GENOMIC DNA]</scope>
    <source>
        <strain evidence="1 2">ATCC 51276</strain>
    </source>
</reference>
<dbReference type="STRING" id="679200.HMPREF9333_01066"/>
<evidence type="ECO:0000313" key="1">
    <source>
        <dbReference type="EMBL" id="EHI55719.1"/>
    </source>
</evidence>
<keyword evidence="2" id="KW-1185">Reference proteome</keyword>
<accession>G5GHM6</accession>
<gene>
    <name evidence="1" type="ORF">HMPREF9333_01066</name>
</gene>
<dbReference type="HOGENOM" id="CLU_1989623_0_0_9"/>
<dbReference type="EMBL" id="ACZL01000017">
    <property type="protein sequence ID" value="EHI55719.1"/>
    <property type="molecule type" value="Genomic_DNA"/>
</dbReference>
<protein>
    <submittedName>
        <fullName evidence="1">Uncharacterized protein</fullName>
    </submittedName>
</protein>
<dbReference type="Proteomes" id="UP000003011">
    <property type="component" value="Unassembled WGS sequence"/>
</dbReference>
<comment type="caution">
    <text evidence="1">The sequence shown here is derived from an EMBL/GenBank/DDBJ whole genome shotgun (WGS) entry which is preliminary data.</text>
</comment>
<proteinExistence type="predicted"/>
<organism evidence="1 2">
    <name type="scientific">Johnsonella ignava ATCC 51276</name>
    <dbReference type="NCBI Taxonomy" id="679200"/>
    <lineage>
        <taxon>Bacteria</taxon>
        <taxon>Bacillati</taxon>
        <taxon>Bacillota</taxon>
        <taxon>Clostridia</taxon>
        <taxon>Lachnospirales</taxon>
        <taxon>Lachnospiraceae</taxon>
        <taxon>Johnsonella</taxon>
    </lineage>
</organism>